<dbReference type="Proteomes" id="UP000294737">
    <property type="component" value="Unassembled WGS sequence"/>
</dbReference>
<evidence type="ECO:0000313" key="1">
    <source>
        <dbReference type="EMBL" id="TDN89612.1"/>
    </source>
</evidence>
<dbReference type="EMBL" id="SNWF01000005">
    <property type="protein sequence ID" value="TDN89612.1"/>
    <property type="molecule type" value="Genomic_DNA"/>
</dbReference>
<reference evidence="1 2" key="1">
    <citation type="submission" date="2019-03" db="EMBL/GenBank/DDBJ databases">
        <title>Genomic Encyclopedia of Type Strains, Phase IV (KMG-IV): sequencing the most valuable type-strain genomes for metagenomic binning, comparative biology and taxonomic classification.</title>
        <authorList>
            <person name="Goeker M."/>
        </authorList>
    </citation>
    <scope>NUCLEOTIDE SEQUENCE [LARGE SCALE GENOMIC DNA]</scope>
    <source>
        <strain evidence="1 2">DSM 18555</strain>
    </source>
</reference>
<comment type="caution">
    <text evidence="1">The sequence shown here is derived from an EMBL/GenBank/DDBJ whole genome shotgun (WGS) entry which is preliminary data.</text>
</comment>
<name>A0A4R6G5B6_9BURK</name>
<accession>A0A4R6G5B6</accession>
<keyword evidence="2" id="KW-1185">Reference proteome</keyword>
<protein>
    <submittedName>
        <fullName evidence="1">Uncharacterized protein</fullName>
    </submittedName>
</protein>
<organism evidence="1 2">
    <name type="scientific">Herminiimonas fonticola</name>
    <dbReference type="NCBI Taxonomy" id="303380"/>
    <lineage>
        <taxon>Bacteria</taxon>
        <taxon>Pseudomonadati</taxon>
        <taxon>Pseudomonadota</taxon>
        <taxon>Betaproteobacteria</taxon>
        <taxon>Burkholderiales</taxon>
        <taxon>Oxalobacteraceae</taxon>
        <taxon>Herminiimonas</taxon>
    </lineage>
</organism>
<gene>
    <name evidence="1" type="ORF">EV677_1671</name>
</gene>
<evidence type="ECO:0000313" key="2">
    <source>
        <dbReference type="Proteomes" id="UP000294737"/>
    </source>
</evidence>
<sequence length="319" mass="35858">MAQRPPNLTEIQKTRLAILEPALKAAVRNADYPLAKVCLADIQALLRTTGHETRLMQSKNWLFEAALNAGEIYTAERGFRGVIEKTSPNTKVHLEATAFLVVCLLRQKKISEAEPLIKSVLEGKSIRTQVTRREFIRCVTERYQLEGYISAIQNLGDDVLNSNEIDEKAIEAITNKTEEELYQEIGNALPKEVIDFVFRVDSASRKQLTMVEVLYLPSPMQQAKKTEQGKSFFISLKLVLWKSLCDPQSEIYKAWYTQGVSQVFSKKYYAVVVTGALLDMGFAIKAIAIPATALLMKLGLEVYCDRYKPSEILGSKNNG</sequence>
<dbReference type="RefSeq" id="WP_112993016.1">
    <property type="nucleotide sequence ID" value="NZ_PTLZ01000005.1"/>
</dbReference>
<dbReference type="OrthoDB" id="7041659at2"/>
<proteinExistence type="predicted"/>
<dbReference type="AlphaFoldDB" id="A0A4R6G5B6"/>